<name>A0A4C1TMB4_EUMVA</name>
<evidence type="ECO:0000256" key="1">
    <source>
        <dbReference type="SAM" id="Phobius"/>
    </source>
</evidence>
<dbReference type="EMBL" id="BGZK01005764">
    <property type="protein sequence ID" value="GBP15366.1"/>
    <property type="molecule type" value="Genomic_DNA"/>
</dbReference>
<keyword evidence="1" id="KW-0472">Membrane</keyword>
<keyword evidence="1" id="KW-1133">Transmembrane helix</keyword>
<keyword evidence="1" id="KW-0812">Transmembrane</keyword>
<comment type="caution">
    <text evidence="2">The sequence shown here is derived from an EMBL/GenBank/DDBJ whole genome shotgun (WGS) entry which is preliminary data.</text>
</comment>
<dbReference type="Proteomes" id="UP000299102">
    <property type="component" value="Unassembled WGS sequence"/>
</dbReference>
<feature type="transmembrane region" description="Helical" evidence="1">
    <location>
        <begin position="24"/>
        <end position="46"/>
    </location>
</feature>
<evidence type="ECO:0000313" key="2">
    <source>
        <dbReference type="EMBL" id="GBP15366.1"/>
    </source>
</evidence>
<reference evidence="2 3" key="1">
    <citation type="journal article" date="2019" name="Commun. Biol.">
        <title>The bagworm genome reveals a unique fibroin gene that provides high tensile strength.</title>
        <authorList>
            <person name="Kono N."/>
            <person name="Nakamura H."/>
            <person name="Ohtoshi R."/>
            <person name="Tomita M."/>
            <person name="Numata K."/>
            <person name="Arakawa K."/>
        </authorList>
    </citation>
    <scope>NUCLEOTIDE SEQUENCE [LARGE SCALE GENOMIC DNA]</scope>
</reference>
<proteinExistence type="predicted"/>
<keyword evidence="3" id="KW-1185">Reference proteome</keyword>
<dbReference type="AlphaFoldDB" id="A0A4C1TMB4"/>
<evidence type="ECO:0000313" key="3">
    <source>
        <dbReference type="Proteomes" id="UP000299102"/>
    </source>
</evidence>
<protein>
    <submittedName>
        <fullName evidence="2">Uncharacterized protein</fullName>
    </submittedName>
</protein>
<accession>A0A4C1TMB4</accession>
<sequence length="216" mass="24024">MPSYSNNARNSNQIEINSPKLVGIVIKVILVHASVGSFGICIFRVARPRPGASWLRLTCAGFNQLITSHHFYATVLKDLDFKLPSSFSAYRRLLKTIVTNAVTTVATDSLMSSYLSLSVENEYNSPWFEGSALNRRFTGVLIAIRSMGGNSLLDLFFLDWSPEVGGIDEGVRVGSVTVILADSQVLDWNQVIVAISRWLWAASNSVDDSRLFWFKR</sequence>
<organism evidence="2 3">
    <name type="scientific">Eumeta variegata</name>
    <name type="common">Bagworm moth</name>
    <name type="synonym">Eumeta japonica</name>
    <dbReference type="NCBI Taxonomy" id="151549"/>
    <lineage>
        <taxon>Eukaryota</taxon>
        <taxon>Metazoa</taxon>
        <taxon>Ecdysozoa</taxon>
        <taxon>Arthropoda</taxon>
        <taxon>Hexapoda</taxon>
        <taxon>Insecta</taxon>
        <taxon>Pterygota</taxon>
        <taxon>Neoptera</taxon>
        <taxon>Endopterygota</taxon>
        <taxon>Lepidoptera</taxon>
        <taxon>Glossata</taxon>
        <taxon>Ditrysia</taxon>
        <taxon>Tineoidea</taxon>
        <taxon>Psychidae</taxon>
        <taxon>Oiketicinae</taxon>
        <taxon>Eumeta</taxon>
    </lineage>
</organism>
<gene>
    <name evidence="2" type="ORF">EVAR_101459_1</name>
</gene>